<dbReference type="RefSeq" id="WP_382383541.1">
    <property type="nucleotide sequence ID" value="NZ_JBHMEZ010000012.1"/>
</dbReference>
<proteinExistence type="predicted"/>
<evidence type="ECO:0008006" key="4">
    <source>
        <dbReference type="Google" id="ProtNLM"/>
    </source>
</evidence>
<reference evidence="2 3" key="1">
    <citation type="submission" date="2024-09" db="EMBL/GenBank/DDBJ databases">
        <authorList>
            <person name="Sun Q."/>
            <person name="Mori K."/>
        </authorList>
    </citation>
    <scope>NUCLEOTIDE SEQUENCE [LARGE SCALE GENOMIC DNA]</scope>
    <source>
        <strain evidence="2 3">CECT 8286</strain>
    </source>
</reference>
<protein>
    <recommendedName>
        <fullName evidence="4">Lipocalin-like domain-containing protein</fullName>
    </recommendedName>
</protein>
<evidence type="ECO:0000313" key="3">
    <source>
        <dbReference type="Proteomes" id="UP001589605"/>
    </source>
</evidence>
<dbReference type="PROSITE" id="PS51257">
    <property type="entry name" value="PROKAR_LIPOPROTEIN"/>
    <property type="match status" value="1"/>
</dbReference>
<feature type="chain" id="PRO_5045690426" description="Lipocalin-like domain-containing protein" evidence="1">
    <location>
        <begin position="23"/>
        <end position="266"/>
    </location>
</feature>
<dbReference type="EMBL" id="JBHMEZ010000012">
    <property type="protein sequence ID" value="MFB9054110.1"/>
    <property type="molecule type" value="Genomic_DNA"/>
</dbReference>
<evidence type="ECO:0000256" key="1">
    <source>
        <dbReference type="SAM" id="SignalP"/>
    </source>
</evidence>
<organism evidence="2 3">
    <name type="scientific">Formosa undariae</name>
    <dbReference type="NCBI Taxonomy" id="1325436"/>
    <lineage>
        <taxon>Bacteria</taxon>
        <taxon>Pseudomonadati</taxon>
        <taxon>Bacteroidota</taxon>
        <taxon>Flavobacteriia</taxon>
        <taxon>Flavobacteriales</taxon>
        <taxon>Flavobacteriaceae</taxon>
        <taxon>Formosa</taxon>
    </lineage>
</organism>
<comment type="caution">
    <text evidence="2">The sequence shown here is derived from an EMBL/GenBank/DDBJ whole genome shotgun (WGS) entry which is preliminary data.</text>
</comment>
<evidence type="ECO:0000313" key="2">
    <source>
        <dbReference type="EMBL" id="MFB9054110.1"/>
    </source>
</evidence>
<name>A0ABV5F3W6_9FLAO</name>
<dbReference type="Proteomes" id="UP001589605">
    <property type="component" value="Unassembled WGS sequence"/>
</dbReference>
<keyword evidence="3" id="KW-1185">Reference proteome</keyword>
<accession>A0ABV5F3W6</accession>
<sequence length="266" mass="29497">MKKISQILLTLFVFTLILSCDSSDNGENEFTETPEDTTINAKWVVSNSSAYESFEFNESGNYIILKSSEADRTTEEPNILFGTYSLVDDETVVLSDFGTLFISDIDNSSINFSIALTSNPENLIQIEAAKQTEIEKSTNTDLLCQTWQLVSFNGNDVIGTSEELTVLFSRAGTYFVTNTSPLSDNSGGLAIWSWNNSAQTQIYYNWDQGDNTDGLAYITELTSNSLVIDEDGEISVLKPLSNTETTIVKPEDLVSKDILKKGFLKR</sequence>
<gene>
    <name evidence="2" type="ORF">ACFFVB_13560</name>
</gene>
<keyword evidence="1" id="KW-0732">Signal</keyword>
<feature type="signal peptide" evidence="1">
    <location>
        <begin position="1"/>
        <end position="22"/>
    </location>
</feature>